<proteinExistence type="predicted"/>
<dbReference type="EMBL" id="CP014334">
    <property type="protein sequence ID" value="AMW32053.1"/>
    <property type="molecule type" value="Genomic_DNA"/>
</dbReference>
<dbReference type="Proteomes" id="UP000093740">
    <property type="component" value="Chromosome"/>
</dbReference>
<protein>
    <submittedName>
        <fullName evidence="1">Uncharacterized protein</fullName>
    </submittedName>
</protein>
<organism evidence="1 2">
    <name type="scientific">Fervidobacterium islandicum</name>
    <dbReference type="NCBI Taxonomy" id="2423"/>
    <lineage>
        <taxon>Bacteria</taxon>
        <taxon>Thermotogati</taxon>
        <taxon>Thermotogota</taxon>
        <taxon>Thermotogae</taxon>
        <taxon>Thermotogales</taxon>
        <taxon>Fervidobacteriaceae</taxon>
        <taxon>Fervidobacterium</taxon>
    </lineage>
</organism>
<evidence type="ECO:0000313" key="1">
    <source>
        <dbReference type="EMBL" id="AMW32053.1"/>
    </source>
</evidence>
<dbReference type="AlphaFoldDB" id="A0AAI8CKS9"/>
<dbReference type="KEGG" id="fia:NA23_01035"/>
<name>A0AAI8CKS9_FERIS</name>
<keyword evidence="2" id="KW-1185">Reference proteome</keyword>
<accession>A0AAI8CKS9</accession>
<dbReference type="RefSeq" id="WP_033191424.1">
    <property type="nucleotide sequence ID" value="NZ_CP014334.2"/>
</dbReference>
<sequence length="273" mass="31367">MRIAREIIETLKMELGFLKYKSPNISLEAAFEELKVSFPARVEGFKLDAPDVHSLHSVLSVSFRGYFFIGESKDLVVKDIVDSVHPSFKSLSLNKDDFKVNALQIFNTFVINFKAPALHFMSEGLKVIAGELLNVPDGIVIIKNTEVLGSTIKFRKIEMKSLSKLFEAEFRKSQELPPILSSIDYLPAQYVEKSVILEAVRSLSAKYNISLLKFHGYYRDIPLEAVASLKILPNKNLRVYFDQSKVDRLKRKHLIQRDFIVFKYEDKFVYHLV</sequence>
<reference evidence="1 2" key="1">
    <citation type="journal article" date="2015" name="Stand. Genomic Sci.">
        <title>Genome sequence of a native-feather degrading extremely thermophilic Eubacterium, Fervidobacterium islandicum AW-1.</title>
        <authorList>
            <person name="Lee Y.J."/>
            <person name="Jeong H."/>
            <person name="Park G.S."/>
            <person name="Kwak Y."/>
            <person name="Lee S.J."/>
            <person name="Lee S.J."/>
            <person name="Park M.K."/>
            <person name="Kim J.Y."/>
            <person name="Kang H.K."/>
            <person name="Shin J.H."/>
            <person name="Lee D.W."/>
        </authorList>
    </citation>
    <scope>NUCLEOTIDE SEQUENCE [LARGE SCALE GENOMIC DNA]</scope>
    <source>
        <strain evidence="1 2">AW-1</strain>
    </source>
</reference>
<evidence type="ECO:0000313" key="2">
    <source>
        <dbReference type="Proteomes" id="UP000093740"/>
    </source>
</evidence>
<gene>
    <name evidence="1" type="ORF">NA23_01035</name>
</gene>